<protein>
    <submittedName>
        <fullName evidence="1">Uncharacterized protein</fullName>
    </submittedName>
</protein>
<evidence type="ECO:0000313" key="2">
    <source>
        <dbReference type="Proteomes" id="UP000568877"/>
    </source>
</evidence>
<dbReference type="Proteomes" id="UP000568877">
    <property type="component" value="Unassembled WGS sequence"/>
</dbReference>
<dbReference type="EMBL" id="BLSA01000048">
    <property type="protein sequence ID" value="GFP32245.1"/>
    <property type="molecule type" value="Genomic_DNA"/>
</dbReference>
<accession>A0A6V8QLQ3</accession>
<evidence type="ECO:0000313" key="1">
    <source>
        <dbReference type="EMBL" id="GFP32245.1"/>
    </source>
</evidence>
<sequence length="226" mass="24461">MTYQWERSDGGIDPPLGITFAGAGSQTVRMLWHPSTSGFGWARLRILRPNVMTSNHANFTLTCRREVTLSVVGNETGSISTTDLVSNAIVGAGDGALNASISGYVSFDITAFAGRTVQSITLTMNPAIESGDRSFLGDLWIGTLDYDTGPLQAAARLIPAVHLATFPNRVTAISYGGENMRTALQSRIDARNPRFQLKMYWSRPSSDGDFVEDGLGYLDIYQAVSL</sequence>
<reference evidence="1 2" key="1">
    <citation type="journal article" date="2020" name="Front. Microbiol.">
        <title>Single-cell genomics of novel Actinobacteria with the Wood-Ljungdahl pathway discovered in a serpentinizing system.</title>
        <authorList>
            <person name="Merino N."/>
            <person name="Kawai M."/>
            <person name="Boyd E.S."/>
            <person name="Colman D.R."/>
            <person name="McGlynn S.E."/>
            <person name="Nealson K.H."/>
            <person name="Kurokawa K."/>
            <person name="Hongoh Y."/>
        </authorList>
    </citation>
    <scope>NUCLEOTIDE SEQUENCE [LARGE SCALE GENOMIC DNA]</scope>
    <source>
        <strain evidence="1 2">S42</strain>
    </source>
</reference>
<proteinExistence type="predicted"/>
<dbReference type="AlphaFoldDB" id="A0A6V8QLQ3"/>
<name>A0A6V8QLQ3_9ACTN</name>
<gene>
    <name evidence="1" type="ORF">HKBW3S42_00551</name>
</gene>
<organism evidence="1 2">
    <name type="scientific">Candidatus Hakubella thermalkaliphila</name>
    <dbReference type="NCBI Taxonomy" id="2754717"/>
    <lineage>
        <taxon>Bacteria</taxon>
        <taxon>Bacillati</taxon>
        <taxon>Actinomycetota</taxon>
        <taxon>Actinomycetota incertae sedis</taxon>
        <taxon>Candidatus Hakubellales</taxon>
        <taxon>Candidatus Hakubellaceae</taxon>
        <taxon>Candidatus Hakubella</taxon>
    </lineage>
</organism>
<comment type="caution">
    <text evidence="1">The sequence shown here is derived from an EMBL/GenBank/DDBJ whole genome shotgun (WGS) entry which is preliminary data.</text>
</comment>